<reference evidence="3" key="1">
    <citation type="submission" date="2025-08" db="UniProtKB">
        <authorList>
            <consortium name="RefSeq"/>
        </authorList>
    </citation>
    <scope>IDENTIFICATION</scope>
    <source>
        <tissue evidence="3">Testes</tissue>
    </source>
</reference>
<evidence type="ECO:0000259" key="1">
    <source>
        <dbReference type="Pfam" id="PF00078"/>
    </source>
</evidence>
<dbReference type="InterPro" id="IPR000477">
    <property type="entry name" value="RT_dom"/>
</dbReference>
<sequence length="151" mass="17175">MRFRANNIAVCSDIEKAFLNVRLHPDERKFTKFLWLTDVNNIDSPLKVYQFKSVLFGAVCSPFILNAVIKTHLDNNCDINTANQMKDNIYVDNVIDGVYSEADTVKYYSESTSLMNSCGFNLRAWSSNSPDLCELATRDNKYEPADEVSVL</sequence>
<evidence type="ECO:0000313" key="2">
    <source>
        <dbReference type="Proteomes" id="UP000694865"/>
    </source>
</evidence>
<dbReference type="Gene3D" id="3.10.10.10">
    <property type="entry name" value="HIV Type 1 Reverse Transcriptase, subunit A, domain 1"/>
    <property type="match status" value="1"/>
</dbReference>
<dbReference type="RefSeq" id="XP_006811995.1">
    <property type="nucleotide sequence ID" value="XM_006811932.1"/>
</dbReference>
<dbReference type="Pfam" id="PF00078">
    <property type="entry name" value="RVT_1"/>
    <property type="match status" value="1"/>
</dbReference>
<dbReference type="Proteomes" id="UP000694865">
    <property type="component" value="Unplaced"/>
</dbReference>
<feature type="non-terminal residue" evidence="3">
    <location>
        <position position="151"/>
    </location>
</feature>
<dbReference type="GeneID" id="102808689"/>
<accession>A0ABM0LW54</accession>
<organism evidence="2 3">
    <name type="scientific">Saccoglossus kowalevskii</name>
    <name type="common">Acorn worm</name>
    <dbReference type="NCBI Taxonomy" id="10224"/>
    <lineage>
        <taxon>Eukaryota</taxon>
        <taxon>Metazoa</taxon>
        <taxon>Hemichordata</taxon>
        <taxon>Enteropneusta</taxon>
        <taxon>Harrimaniidae</taxon>
        <taxon>Saccoglossus</taxon>
    </lineage>
</organism>
<feature type="domain" description="Reverse transcriptase" evidence="1">
    <location>
        <begin position="6"/>
        <end position="122"/>
    </location>
</feature>
<evidence type="ECO:0000313" key="3">
    <source>
        <dbReference type="RefSeq" id="XP_006811995.1"/>
    </source>
</evidence>
<name>A0ABM0LW54_SACKO</name>
<dbReference type="PANTHER" id="PTHR47331">
    <property type="entry name" value="PHD-TYPE DOMAIN-CONTAINING PROTEIN"/>
    <property type="match status" value="1"/>
</dbReference>
<gene>
    <name evidence="3" type="primary">LOC102808689</name>
</gene>
<dbReference type="InterPro" id="IPR043128">
    <property type="entry name" value="Rev_trsase/Diguanyl_cyclase"/>
</dbReference>
<dbReference type="InterPro" id="IPR043502">
    <property type="entry name" value="DNA/RNA_pol_sf"/>
</dbReference>
<protein>
    <submittedName>
        <fullName evidence="3">Uncharacterized protein LOC102808689</fullName>
    </submittedName>
</protein>
<keyword evidence="2" id="KW-1185">Reference proteome</keyword>
<proteinExistence type="predicted"/>
<dbReference type="Gene3D" id="3.30.70.270">
    <property type="match status" value="1"/>
</dbReference>
<dbReference type="SUPFAM" id="SSF56672">
    <property type="entry name" value="DNA/RNA polymerases"/>
    <property type="match status" value="1"/>
</dbReference>